<comment type="caution">
    <text evidence="3">The sequence shown here is derived from an EMBL/GenBank/DDBJ whole genome shotgun (WGS) entry which is preliminary data.</text>
</comment>
<dbReference type="SUPFAM" id="SSF49879">
    <property type="entry name" value="SMAD/FHA domain"/>
    <property type="match status" value="1"/>
</dbReference>
<evidence type="ECO:0000259" key="2">
    <source>
        <dbReference type="PROSITE" id="PS50006"/>
    </source>
</evidence>
<gene>
    <name evidence="3" type="ORF">CHK_0899</name>
</gene>
<evidence type="ECO:0000256" key="1">
    <source>
        <dbReference type="SAM" id="Phobius"/>
    </source>
</evidence>
<dbReference type="AlphaFoldDB" id="A0A0M2NMT6"/>
<accession>A0A0M2NMT6</accession>
<reference evidence="3 4" key="1">
    <citation type="submission" date="2015-04" db="EMBL/GenBank/DDBJ databases">
        <title>Draft genome sequence of bacteremic isolate Catabacter hongkongensis type strain HKU16T.</title>
        <authorList>
            <person name="Lau S.K."/>
            <person name="Teng J.L."/>
            <person name="Huang Y."/>
            <person name="Curreem S.O."/>
            <person name="Tsui S.K."/>
            <person name="Woo P.C."/>
        </authorList>
    </citation>
    <scope>NUCLEOTIDE SEQUENCE [LARGE SCALE GENOMIC DNA]</scope>
    <source>
        <strain evidence="3 4">HKU16</strain>
    </source>
</reference>
<protein>
    <recommendedName>
        <fullName evidence="2">FHA domain-containing protein</fullName>
    </recommendedName>
</protein>
<dbReference type="Pfam" id="PF00498">
    <property type="entry name" value="FHA"/>
    <property type="match status" value="1"/>
</dbReference>
<evidence type="ECO:0000313" key="3">
    <source>
        <dbReference type="EMBL" id="KKI51732.1"/>
    </source>
</evidence>
<dbReference type="CDD" id="cd00060">
    <property type="entry name" value="FHA"/>
    <property type="match status" value="1"/>
</dbReference>
<dbReference type="RefSeq" id="WP_046442799.1">
    <property type="nucleotide sequence ID" value="NZ_CAUERS010000119.1"/>
</dbReference>
<organism evidence="3 4">
    <name type="scientific">Christensenella hongkongensis</name>
    <dbReference type="NCBI Taxonomy" id="270498"/>
    <lineage>
        <taxon>Bacteria</taxon>
        <taxon>Bacillati</taxon>
        <taxon>Bacillota</taxon>
        <taxon>Clostridia</taxon>
        <taxon>Christensenellales</taxon>
        <taxon>Christensenellaceae</taxon>
        <taxon>Christensenella</taxon>
    </lineage>
</organism>
<dbReference type="STRING" id="270498.CHK_0899"/>
<feature type="domain" description="FHA" evidence="2">
    <location>
        <begin position="72"/>
        <end position="120"/>
    </location>
</feature>
<name>A0A0M2NMT6_9FIRM</name>
<dbReference type="InterPro" id="IPR000253">
    <property type="entry name" value="FHA_dom"/>
</dbReference>
<proteinExistence type="predicted"/>
<evidence type="ECO:0000313" key="4">
    <source>
        <dbReference type="Proteomes" id="UP000034076"/>
    </source>
</evidence>
<sequence>MEAAYEVVAYALRYWFIAAVLVILIAVIYISYKEYQQKKFVMSEISQFGGYAKIIGGPEEFIGDRFGLRAENTIGSGASCDIVLPDRTVAATHAVIFQDGDDYYLKPIDKAPTKINGRLAINTHKLKTGDAMSFGDVQMRIYFKRTRIGNDN</sequence>
<keyword evidence="1" id="KW-0812">Transmembrane</keyword>
<dbReference type="Proteomes" id="UP000034076">
    <property type="component" value="Unassembled WGS sequence"/>
</dbReference>
<dbReference type="InterPro" id="IPR008984">
    <property type="entry name" value="SMAD_FHA_dom_sf"/>
</dbReference>
<keyword evidence="4" id="KW-1185">Reference proteome</keyword>
<feature type="transmembrane region" description="Helical" evidence="1">
    <location>
        <begin position="12"/>
        <end position="32"/>
    </location>
</feature>
<dbReference type="OrthoDB" id="9812661at2"/>
<dbReference type="Gene3D" id="2.60.200.20">
    <property type="match status" value="1"/>
</dbReference>
<dbReference type="EMBL" id="LAYJ01000068">
    <property type="protein sequence ID" value="KKI51732.1"/>
    <property type="molecule type" value="Genomic_DNA"/>
</dbReference>
<keyword evidence="1" id="KW-0472">Membrane</keyword>
<dbReference type="PROSITE" id="PS50006">
    <property type="entry name" value="FHA_DOMAIN"/>
    <property type="match status" value="1"/>
</dbReference>
<keyword evidence="1" id="KW-1133">Transmembrane helix</keyword>
<dbReference type="SMART" id="SM00240">
    <property type="entry name" value="FHA"/>
    <property type="match status" value="1"/>
</dbReference>